<dbReference type="Proteomes" id="UP001432322">
    <property type="component" value="Unassembled WGS sequence"/>
</dbReference>
<feature type="non-terminal residue" evidence="2">
    <location>
        <position position="299"/>
    </location>
</feature>
<evidence type="ECO:0000259" key="1">
    <source>
        <dbReference type="PROSITE" id="PS50181"/>
    </source>
</evidence>
<gene>
    <name evidence="2" type="ORF">PFISCL1PPCAC_8896</name>
</gene>
<proteinExistence type="predicted"/>
<sequence length="299" mass="34525">LKSFLRFYPFHHAEMDSLEECYINKLPDELLSHIVVNMHIKERSKFGRACKRIRNIDRVTGGRRFLEVDVAVDENCRYYFHKANIGRLNIIVDSTSQFDLSLSKMFASAQYDEFSLRAHPSNYNVSCLFPLFQRRNLRLLRFDVGSVKHEAALIPGFANLATIQSFLFQQSFTRNDVDILPHVVARSRGTRIDASTCDPRSLIDAFQLVCESPKGEEKFVFVSARLSLLGNLEQIFARDVTIHLNQNGWFVHLPTRSVMIIPAQTRYPQNFRHVIMGKVNDEGRIIDETMIQKLELKTA</sequence>
<dbReference type="SUPFAM" id="SSF81383">
    <property type="entry name" value="F-box domain"/>
    <property type="match status" value="1"/>
</dbReference>
<comment type="caution">
    <text evidence="2">The sequence shown here is derived from an EMBL/GenBank/DDBJ whole genome shotgun (WGS) entry which is preliminary data.</text>
</comment>
<dbReference type="AlphaFoldDB" id="A0AAV5VDW2"/>
<dbReference type="InterPro" id="IPR001810">
    <property type="entry name" value="F-box_dom"/>
</dbReference>
<dbReference type="InterPro" id="IPR036047">
    <property type="entry name" value="F-box-like_dom_sf"/>
</dbReference>
<protein>
    <recommendedName>
        <fullName evidence="1">F-box domain-containing protein</fullName>
    </recommendedName>
</protein>
<name>A0AAV5VDW2_9BILA</name>
<feature type="non-terminal residue" evidence="2">
    <location>
        <position position="1"/>
    </location>
</feature>
<reference evidence="2" key="1">
    <citation type="submission" date="2023-10" db="EMBL/GenBank/DDBJ databases">
        <title>Genome assembly of Pristionchus species.</title>
        <authorList>
            <person name="Yoshida K."/>
            <person name="Sommer R.J."/>
        </authorList>
    </citation>
    <scope>NUCLEOTIDE SEQUENCE</scope>
    <source>
        <strain evidence="2">RS5133</strain>
    </source>
</reference>
<accession>A0AAV5VDW2</accession>
<evidence type="ECO:0000313" key="2">
    <source>
        <dbReference type="EMBL" id="GMT17599.1"/>
    </source>
</evidence>
<dbReference type="PROSITE" id="PS50181">
    <property type="entry name" value="FBOX"/>
    <property type="match status" value="1"/>
</dbReference>
<keyword evidence="3" id="KW-1185">Reference proteome</keyword>
<organism evidence="2 3">
    <name type="scientific">Pristionchus fissidentatus</name>
    <dbReference type="NCBI Taxonomy" id="1538716"/>
    <lineage>
        <taxon>Eukaryota</taxon>
        <taxon>Metazoa</taxon>
        <taxon>Ecdysozoa</taxon>
        <taxon>Nematoda</taxon>
        <taxon>Chromadorea</taxon>
        <taxon>Rhabditida</taxon>
        <taxon>Rhabditina</taxon>
        <taxon>Diplogasteromorpha</taxon>
        <taxon>Diplogasteroidea</taxon>
        <taxon>Neodiplogasteridae</taxon>
        <taxon>Pristionchus</taxon>
    </lineage>
</organism>
<evidence type="ECO:0000313" key="3">
    <source>
        <dbReference type="Proteomes" id="UP001432322"/>
    </source>
</evidence>
<dbReference type="EMBL" id="BTSY01000003">
    <property type="protein sequence ID" value="GMT17599.1"/>
    <property type="molecule type" value="Genomic_DNA"/>
</dbReference>
<feature type="domain" description="F-box" evidence="1">
    <location>
        <begin position="20"/>
        <end position="68"/>
    </location>
</feature>